<dbReference type="AlphaFoldDB" id="K1UKC2"/>
<dbReference type="EMBL" id="AJWY01000834">
    <property type="protein sequence ID" value="EKC80619.1"/>
    <property type="molecule type" value="Genomic_DNA"/>
</dbReference>
<organism evidence="1">
    <name type="scientific">human gut metagenome</name>
    <dbReference type="NCBI Taxonomy" id="408170"/>
    <lineage>
        <taxon>unclassified sequences</taxon>
        <taxon>metagenomes</taxon>
        <taxon>organismal metagenomes</taxon>
    </lineage>
</organism>
<gene>
    <name evidence="1" type="ORF">LEA_01190</name>
</gene>
<accession>K1UKC2</accession>
<reference evidence="1" key="1">
    <citation type="journal article" date="2013" name="Environ. Microbiol.">
        <title>Microbiota from the distal guts of lean and obese adolescents exhibit partial functional redundancy besides clear differences in community structure.</title>
        <authorList>
            <person name="Ferrer M."/>
            <person name="Ruiz A."/>
            <person name="Lanza F."/>
            <person name="Haange S.B."/>
            <person name="Oberbach A."/>
            <person name="Till H."/>
            <person name="Bargiela R."/>
            <person name="Campoy C."/>
            <person name="Segura M.T."/>
            <person name="Richter M."/>
            <person name="von Bergen M."/>
            <person name="Seifert J."/>
            <person name="Suarez A."/>
        </authorList>
    </citation>
    <scope>NUCLEOTIDE SEQUENCE</scope>
</reference>
<sequence length="180" mass="21370">KEKITEIETLLGNTLDEVKKDENCYFIIKITPTLSREDINWENIGGLQGKVALKQKLDTLRNILISVATGTRIQDKENDYKPLQAEVVNDCRKLSLPYNNSYASLWDWYQKYKADLHTYKERRIYINQLFASTISYFEEEQQPQDMEIFVDLDDWEKVKRAVETIKNDSRIARYEEDFQK</sequence>
<evidence type="ECO:0000313" key="1">
    <source>
        <dbReference type="EMBL" id="EKC80619.1"/>
    </source>
</evidence>
<protein>
    <submittedName>
        <fullName evidence="1">Uncharacterized protein</fullName>
    </submittedName>
</protein>
<feature type="non-terminal residue" evidence="1">
    <location>
        <position position="1"/>
    </location>
</feature>
<comment type="caution">
    <text evidence="1">The sequence shown here is derived from an EMBL/GenBank/DDBJ whole genome shotgun (WGS) entry which is preliminary data.</text>
</comment>
<name>K1UKC2_9ZZZZ</name>
<proteinExistence type="predicted"/>